<dbReference type="InterPro" id="IPR019407">
    <property type="entry name" value="CTU2"/>
</dbReference>
<evidence type="ECO:0000313" key="4">
    <source>
        <dbReference type="EMBL" id="ORY99343.1"/>
    </source>
</evidence>
<sequence>MKKVCIKCKTADATVLIRHALYCQECFLYAFAGKYRLILSKSNAMRSNRGKVLLACSGGPSSIAMLNLTKDFMHVDPAAKKKKSLIPSAIVYHIDESALFNEQVQYLCGSHADLNSSSNDKAGSTSKLKTMVETKYPNMEFLAHPMENIFDPRFIQGSDIDKYLKPTGDSEDYELLVQMLKRSSISAGERSKLLSDLFRQIKKDTAKESLYWHIKMTMFLAVAEREGCSCIFFADSSTRQCIKIISMTSKGRGFSIPLDVGVEAETGVKGLSVLRPMKDMLSKEIGFYNRFQGLSDDVIAPINFHTQANAKSSIERLTEDFIVALDKEFPSTVSTVSRTASKLTPSKEMDFSKGCAICQMYVYQMQSRVRCSINARFSVRPYQSGLEDWRRRITVTDVKETEKEDGCCGGSKCGSGCASSNHGQLVDLNLSICYSCQVDLKDYSDQAIELLPPYVAQGIDHAKMRSQIEDYLLSDDEDDQ</sequence>
<dbReference type="GO" id="GO:0005829">
    <property type="term" value="C:cytosol"/>
    <property type="evidence" value="ECO:0007669"/>
    <property type="project" value="TreeGrafter"/>
</dbReference>
<gene>
    <name evidence="3" type="primary">NCS2</name>
    <name evidence="3" type="synonym">CTU2</name>
    <name evidence="4" type="ORF">BCR43DRAFT_544839</name>
</gene>
<dbReference type="Proteomes" id="UP000242180">
    <property type="component" value="Unassembled WGS sequence"/>
</dbReference>
<dbReference type="AlphaFoldDB" id="A0A1X2HJS3"/>
<dbReference type="STRING" id="13706.A0A1X2HJS3"/>
<comment type="subcellular location">
    <subcellularLocation>
        <location evidence="3">Cytoplasm</location>
    </subcellularLocation>
</comment>
<dbReference type="EMBL" id="MCGN01000003">
    <property type="protein sequence ID" value="ORY99343.1"/>
    <property type="molecule type" value="Genomic_DNA"/>
</dbReference>
<dbReference type="FunCoup" id="A0A1X2HJS3">
    <property type="interactions" value="259"/>
</dbReference>
<dbReference type="GO" id="GO:0016779">
    <property type="term" value="F:nucleotidyltransferase activity"/>
    <property type="evidence" value="ECO:0007669"/>
    <property type="project" value="UniProtKB-UniRule"/>
</dbReference>
<proteinExistence type="inferred from homology"/>
<dbReference type="PANTHER" id="PTHR20882">
    <property type="entry name" value="CYTOPLASMIC TRNA 2-THIOLATION PROTEIN 2"/>
    <property type="match status" value="1"/>
</dbReference>
<keyword evidence="5" id="KW-1185">Reference proteome</keyword>
<dbReference type="OMA" id="KQRKQMM"/>
<dbReference type="GO" id="GO:0016783">
    <property type="term" value="F:sulfurtransferase activity"/>
    <property type="evidence" value="ECO:0007669"/>
    <property type="project" value="TreeGrafter"/>
</dbReference>
<comment type="similarity">
    <text evidence="3">Belongs to the CTU2/NCS2 family.</text>
</comment>
<comment type="pathway">
    <text evidence="3">tRNA modification; 5-methoxycarbonylmethyl-2-thiouridine-tRNA biosynthesis.</text>
</comment>
<evidence type="ECO:0000313" key="5">
    <source>
        <dbReference type="Proteomes" id="UP000242180"/>
    </source>
</evidence>
<dbReference type="GO" id="GO:0000049">
    <property type="term" value="F:tRNA binding"/>
    <property type="evidence" value="ECO:0007669"/>
    <property type="project" value="InterPro"/>
</dbReference>
<comment type="function">
    <text evidence="3">Plays a central role in 2-thiolation of mcm(5)S(2)U at tRNA wobble positions of tRNA(Lys), tRNA(Glu) and tRNA(Gln). May act by forming a heterodimer with NCS6 that ligates sulfur from thiocarboxylated URM1 onto the uridine of tRNAs at wobble position. Prior mcm(5) tRNA modification by the elongator complex is required for 2-thiolation. May also be involved in protein urmylation.</text>
</comment>
<dbReference type="Gene3D" id="3.40.50.620">
    <property type="entry name" value="HUPs"/>
    <property type="match status" value="1"/>
</dbReference>
<dbReference type="OrthoDB" id="25129at2759"/>
<dbReference type="InterPro" id="IPR014729">
    <property type="entry name" value="Rossmann-like_a/b/a_fold"/>
</dbReference>
<evidence type="ECO:0000256" key="3">
    <source>
        <dbReference type="HAMAP-Rule" id="MF_03054"/>
    </source>
</evidence>
<dbReference type="HAMAP" id="MF_03054">
    <property type="entry name" value="CTU2"/>
    <property type="match status" value="1"/>
</dbReference>
<dbReference type="UniPathway" id="UPA00988"/>
<keyword evidence="2 3" id="KW-0819">tRNA processing</keyword>
<dbReference type="PANTHER" id="PTHR20882:SF14">
    <property type="entry name" value="CYTOPLASMIC TRNA 2-THIOLATION PROTEIN 2"/>
    <property type="match status" value="1"/>
</dbReference>
<reference evidence="4 5" key="1">
    <citation type="submission" date="2016-07" db="EMBL/GenBank/DDBJ databases">
        <title>Pervasive Adenine N6-methylation of Active Genes in Fungi.</title>
        <authorList>
            <consortium name="DOE Joint Genome Institute"/>
            <person name="Mondo S.J."/>
            <person name="Dannebaum R.O."/>
            <person name="Kuo R.C."/>
            <person name="Labutti K."/>
            <person name="Haridas S."/>
            <person name="Kuo A."/>
            <person name="Salamov A."/>
            <person name="Ahrendt S.R."/>
            <person name="Lipzen A."/>
            <person name="Sullivan W."/>
            <person name="Andreopoulos W.B."/>
            <person name="Clum A."/>
            <person name="Lindquist E."/>
            <person name="Daum C."/>
            <person name="Ramamoorthy G.K."/>
            <person name="Gryganskyi A."/>
            <person name="Culley D."/>
            <person name="Magnuson J.K."/>
            <person name="James T.Y."/>
            <person name="O'Malley M.A."/>
            <person name="Stajich J.E."/>
            <person name="Spatafora J.W."/>
            <person name="Visel A."/>
            <person name="Grigoriev I.V."/>
        </authorList>
    </citation>
    <scope>NUCLEOTIDE SEQUENCE [LARGE SCALE GENOMIC DNA]</scope>
    <source>
        <strain evidence="4 5">NRRL 2496</strain>
    </source>
</reference>
<dbReference type="GO" id="GO:0002143">
    <property type="term" value="P:tRNA wobble position uridine thiolation"/>
    <property type="evidence" value="ECO:0007669"/>
    <property type="project" value="TreeGrafter"/>
</dbReference>
<evidence type="ECO:0000256" key="2">
    <source>
        <dbReference type="ARBA" id="ARBA00022694"/>
    </source>
</evidence>
<dbReference type="GO" id="GO:0032447">
    <property type="term" value="P:protein urmylation"/>
    <property type="evidence" value="ECO:0007669"/>
    <property type="project" value="UniProtKB-UniRule"/>
</dbReference>
<dbReference type="InParanoid" id="A0A1X2HJS3"/>
<organism evidence="4 5">
    <name type="scientific">Syncephalastrum racemosum</name>
    <name type="common">Filamentous fungus</name>
    <dbReference type="NCBI Taxonomy" id="13706"/>
    <lineage>
        <taxon>Eukaryota</taxon>
        <taxon>Fungi</taxon>
        <taxon>Fungi incertae sedis</taxon>
        <taxon>Mucoromycota</taxon>
        <taxon>Mucoromycotina</taxon>
        <taxon>Mucoromycetes</taxon>
        <taxon>Mucorales</taxon>
        <taxon>Syncephalastraceae</taxon>
        <taxon>Syncephalastrum</taxon>
    </lineage>
</organism>
<comment type="caution">
    <text evidence="4">The sequence shown here is derived from an EMBL/GenBank/DDBJ whole genome shotgun (WGS) entry which is preliminary data.</text>
</comment>
<protein>
    <recommendedName>
        <fullName evidence="3">Cytoplasmic tRNA 2-thiolation protein 2</fullName>
    </recommendedName>
</protein>
<accession>A0A1X2HJS3</accession>
<evidence type="ECO:0000256" key="1">
    <source>
        <dbReference type="ARBA" id="ARBA00022490"/>
    </source>
</evidence>
<name>A0A1X2HJS3_SYNRA</name>
<dbReference type="Pfam" id="PF10288">
    <property type="entry name" value="CTU2"/>
    <property type="match status" value="1"/>
</dbReference>
<keyword evidence="1 3" id="KW-0963">Cytoplasm</keyword>